<feature type="transmembrane region" description="Helical" evidence="15">
    <location>
        <begin position="1559"/>
        <end position="1581"/>
    </location>
</feature>
<dbReference type="FunFam" id="3.30.40.10:FF:000287">
    <property type="entry name" value="RING finger membrane protein"/>
    <property type="match status" value="1"/>
</dbReference>
<dbReference type="Pfam" id="PF25417">
    <property type="entry name" value="DUF7889"/>
    <property type="match status" value="1"/>
</dbReference>
<comment type="catalytic activity">
    <reaction evidence="1">
        <text>S-ubiquitinyl-[E2 ubiquitin-conjugating enzyme]-L-cysteine + [acceptor protein]-L-lysine = [E2 ubiquitin-conjugating enzyme]-L-cysteine + N(6)-ubiquitinyl-[acceptor protein]-L-lysine.</text>
        <dbReference type="EC" id="2.3.2.27"/>
    </reaction>
</comment>
<feature type="compositionally biased region" description="Polar residues" evidence="14">
    <location>
        <begin position="665"/>
        <end position="684"/>
    </location>
</feature>
<keyword evidence="12 15" id="KW-0472">Membrane</keyword>
<dbReference type="GO" id="GO:0036503">
    <property type="term" value="P:ERAD pathway"/>
    <property type="evidence" value="ECO:0007669"/>
    <property type="project" value="TreeGrafter"/>
</dbReference>
<comment type="subcellular location">
    <subcellularLocation>
        <location evidence="2">Membrane</location>
        <topology evidence="2">Multi-pass membrane protein</topology>
    </subcellularLocation>
</comment>
<sequence length="1757" mass="195520">MESNDESPELAATQDIMNDPTFDTNTTAKGKGVEDVDTCRICRGEGSKEEPLFYPCKCSGSIKFVHQNCLMEWLSHSQKKHCELCKTPFRFTKLYSPHMPNSVPLLVFTRQAIVHAYKSLLSWWRLQLVLFVWGACLPYCMRSVWRALFWFGDGGWVTWQEVELRSKAAAERYMDKLAATGTTPANLNQFTSKDTAASAVVSHVTNAVPSILQPISSTSNFFSGGPLLFRLGRKLARSMVSRASNETIAAALHQMSRNVTARPRLETHPSLLSNSTFLKTLTRFPQINGILIDTFEGQIITLSIVVAFILVFLIREWVVQQQPVLAMAANAAAQDAQAEEVPAEPPEEVPGEHVPEDPLWDMEMVQNPPQAEQAQNSTMNATTEPVRVVEPQPLRMPAGPKPGLQERLRWLDDHGFPRDLLDLPEATVDGNDEGLEVNNTAEGYTAKSEDSDINETILPDSSQPESRPSMPTRETIGRAAEIRRALEENSVDVRDRHSSINIFTDIWARAGNRPSEVLRIIDREGRNEELSWIVTAMKRVDGKLATDDPIDERPVDHEQPTTDENTSPLVRATDGPSATSTSSPAKLSAYRDDELDSRTIPILETNAILEPTLGSHLSTSAELSRGSEDSTLNSDNLPFGLRDISNQQFDGPSEDSLFQKDDSDSSFVVLSNESEQNVPTNESAEGTPFDSKHDGQPGSSTASALKRNASTGEMLSSLVDQEHNLMEPTDERDALLREANDVPGFDQQADVPVPNPPRSYTDRIVDWLWGEPPPLAARPNLQEVDDEHIVQQVEEEAPFVPMAQGRPVFEPEEEPDQNPAPAVQDADVVAAAAEAGIDANGGEAVEDAEDLEGIMELVGLHGPLFGLVQNAIFCSVIVAITLGLGIWVPYISGKVFLIFLTNPFSLLFKMPLRWASTTADVLVDFCIVSAGYGFYWTDTAISYLCRPITQFIPTIAMLQQQSTLAETASQYAEGALDRLAGTLVAASGSFLESDVPTFSVVAHESLIGIKLGIYMSIKTLFDILQNLFGISSISELIERVAYFEHLLNSTTAGFAGAVAAGTTDMKVFAQSLSLNRTLQIDLSIPPRTVPLDFSLAHWDPKDRALAILLGYTFFGLIGIAYLKISASLRGKNASGRVEGNIADALYQAGGVLKVILIITIEMIVFPLFCGLLLDAALLPLFGNATFLSRLNFGLEAPWTSLFIHWFVGTCYMFHFALFVSMCRKIMRTGVLYFIRDPDDPTFHPVRDVLERNLFTQLRKIVFSALVYGGLVMICLGGVVWGIYYAFDGVFPVHWSSNEPVLEFPVDLLFYNFLMPVAVKFFKPSNALNRVYGWWFRKCARALRLSHFLFNQKMADEEGRHVRRSWQAVFDRARGDSSKPVTSIEQQLIHESRGTEAYFLRDGRYVRAPASDQVRMPKGTHTFLEVDEDNHRVDKLEDPEQGPHGSKNGQFTQVYIPPFFRLRISLFIFLIWLFAAITGVCTTLLPLVIGRRIFASIVPSHLRMNDIYAFSIGIYILGGSIYALLLSSRGMVYLRACFSTSNTFETRSLFRRIQSHVYRVLRVLYIYTSFTILLPALFALLIQTYAVIPLHTYFGTSSDRHTIHIVQDWTLGVLYIQAIGRLILWNSPTRPADALRGIVRQGWLDPDARLATRAFIFPATTLMLFLLAAPLALGRIVNELYFPGEGEATTTLVYRYCAPALLGLVLVTVALWMLKGAFQTWRGRIRDEVYLIGERLHNFGESRRVGRAATGGRLDVRA</sequence>
<dbReference type="PANTHER" id="PTHR13145">
    <property type="entry name" value="SSM4 PROTEIN"/>
    <property type="match status" value="1"/>
</dbReference>
<feature type="region of interest" description="Disordered" evidence="14">
    <location>
        <begin position="445"/>
        <end position="473"/>
    </location>
</feature>
<feature type="domain" description="RING-type" evidence="16">
    <location>
        <begin position="39"/>
        <end position="86"/>
    </location>
</feature>
<feature type="transmembrane region" description="Helical" evidence="15">
    <location>
        <begin position="1465"/>
        <end position="1486"/>
    </location>
</feature>
<evidence type="ECO:0000256" key="15">
    <source>
        <dbReference type="SAM" id="Phobius"/>
    </source>
</evidence>
<keyword evidence="7" id="KW-0479">Metal-binding</keyword>
<accession>A0A8H3G2B0</accession>
<dbReference type="SMART" id="SM00744">
    <property type="entry name" value="RINGv"/>
    <property type="match status" value="1"/>
</dbReference>
<dbReference type="InterPro" id="IPR011016">
    <property type="entry name" value="Znf_RING-CH"/>
</dbReference>
<evidence type="ECO:0000256" key="11">
    <source>
        <dbReference type="ARBA" id="ARBA00022989"/>
    </source>
</evidence>
<feature type="transmembrane region" description="Helical" evidence="15">
    <location>
        <begin position="1649"/>
        <end position="1672"/>
    </location>
</feature>
<evidence type="ECO:0000256" key="14">
    <source>
        <dbReference type="SAM" id="MobiDB-lite"/>
    </source>
</evidence>
<evidence type="ECO:0000256" key="7">
    <source>
        <dbReference type="ARBA" id="ARBA00022723"/>
    </source>
</evidence>
<keyword evidence="11 15" id="KW-1133">Transmembrane helix</keyword>
<keyword evidence="6 15" id="KW-0812">Transmembrane</keyword>
<evidence type="ECO:0000313" key="19">
    <source>
        <dbReference type="Proteomes" id="UP000664521"/>
    </source>
</evidence>
<feature type="transmembrane region" description="Helical" evidence="15">
    <location>
        <begin position="1104"/>
        <end position="1124"/>
    </location>
</feature>
<feature type="transmembrane region" description="Helical" evidence="15">
    <location>
        <begin position="1202"/>
        <end position="1222"/>
    </location>
</feature>
<dbReference type="PANTHER" id="PTHR13145:SF0">
    <property type="entry name" value="E3 UBIQUITIN-PROTEIN LIGASE MARCHF6"/>
    <property type="match status" value="1"/>
</dbReference>
<comment type="caution">
    <text evidence="18">The sequence shown here is derived from an EMBL/GenBank/DDBJ whole genome shotgun (WGS) entry which is preliminary data.</text>
</comment>
<dbReference type="InterPro" id="IPR001841">
    <property type="entry name" value="Znf_RING"/>
</dbReference>
<dbReference type="Pfam" id="PF23113">
    <property type="entry name" value="MARCHF6_C"/>
    <property type="match status" value="1"/>
</dbReference>
<feature type="compositionally biased region" description="Basic and acidic residues" evidence="14">
    <location>
        <begin position="544"/>
        <end position="560"/>
    </location>
</feature>
<feature type="transmembrane region" description="Helical" evidence="15">
    <location>
        <begin position="1601"/>
        <end position="1623"/>
    </location>
</feature>
<dbReference type="SUPFAM" id="SSF57850">
    <property type="entry name" value="RING/U-box"/>
    <property type="match status" value="1"/>
</dbReference>
<evidence type="ECO:0000256" key="5">
    <source>
        <dbReference type="ARBA" id="ARBA00022679"/>
    </source>
</evidence>
<proteinExistence type="predicted"/>
<keyword evidence="8 13" id="KW-0863">Zinc-finger</keyword>
<evidence type="ECO:0000313" key="18">
    <source>
        <dbReference type="EMBL" id="CAF9935343.1"/>
    </source>
</evidence>
<gene>
    <name evidence="18" type="ORF">HETSPECPRED_009754</name>
</gene>
<dbReference type="Proteomes" id="UP000664521">
    <property type="component" value="Unassembled WGS sequence"/>
</dbReference>
<keyword evidence="9" id="KW-0833">Ubl conjugation pathway</keyword>
<comment type="pathway">
    <text evidence="3">Protein modification; protein ubiquitination.</text>
</comment>
<dbReference type="GO" id="GO:0008270">
    <property type="term" value="F:zinc ion binding"/>
    <property type="evidence" value="ECO:0007669"/>
    <property type="project" value="UniProtKB-KW"/>
</dbReference>
<feature type="transmembrane region" description="Helical" evidence="15">
    <location>
        <begin position="1506"/>
        <end position="1524"/>
    </location>
</feature>
<feature type="transmembrane region" description="Helical" evidence="15">
    <location>
        <begin position="1260"/>
        <end position="1283"/>
    </location>
</feature>
<feature type="compositionally biased region" description="Polar residues" evidence="14">
    <location>
        <begin position="697"/>
        <end position="707"/>
    </location>
</feature>
<feature type="transmembrane region" description="Helical" evidence="15">
    <location>
        <begin position="864"/>
        <end position="884"/>
    </location>
</feature>
<evidence type="ECO:0000256" key="2">
    <source>
        <dbReference type="ARBA" id="ARBA00004141"/>
    </source>
</evidence>
<dbReference type="GO" id="GO:0061630">
    <property type="term" value="F:ubiquitin protein ligase activity"/>
    <property type="evidence" value="ECO:0007669"/>
    <property type="project" value="UniProtKB-EC"/>
</dbReference>
<evidence type="ECO:0000256" key="12">
    <source>
        <dbReference type="ARBA" id="ARBA00023136"/>
    </source>
</evidence>
<dbReference type="InterPro" id="IPR056521">
    <property type="entry name" value="MARCHF6-like_C"/>
</dbReference>
<dbReference type="Gene3D" id="3.30.40.10">
    <property type="entry name" value="Zinc/RING finger domain, C3HC4 (zinc finger)"/>
    <property type="match status" value="1"/>
</dbReference>
<dbReference type="OrthoDB" id="1108038at2759"/>
<feature type="transmembrane region" description="Helical" evidence="15">
    <location>
        <begin position="1692"/>
        <end position="1713"/>
    </location>
</feature>
<feature type="compositionally biased region" description="Polar residues" evidence="14">
    <location>
        <begin position="576"/>
        <end position="585"/>
    </location>
</feature>
<feature type="region of interest" description="Disordered" evidence="14">
    <location>
        <begin position="619"/>
        <end position="707"/>
    </location>
</feature>
<feature type="domain" description="RING-CH-type" evidence="17">
    <location>
        <begin position="31"/>
        <end position="92"/>
    </location>
</feature>
<dbReference type="GO" id="GO:0005789">
    <property type="term" value="C:endoplasmic reticulum membrane"/>
    <property type="evidence" value="ECO:0007669"/>
    <property type="project" value="TreeGrafter"/>
</dbReference>
<name>A0A8H3G2B0_9LECA</name>
<feature type="transmembrane region" description="Helical" evidence="15">
    <location>
        <begin position="1303"/>
        <end position="1321"/>
    </location>
</feature>
<dbReference type="EC" id="2.3.2.27" evidence="4"/>
<evidence type="ECO:0000256" key="3">
    <source>
        <dbReference type="ARBA" id="ARBA00004906"/>
    </source>
</evidence>
<dbReference type="EMBL" id="CAJPDS010000082">
    <property type="protein sequence ID" value="CAF9935343.1"/>
    <property type="molecule type" value="Genomic_DNA"/>
</dbReference>
<dbReference type="PROSITE" id="PS51292">
    <property type="entry name" value="ZF_RING_CH"/>
    <property type="match status" value="1"/>
</dbReference>
<feature type="region of interest" description="Disordered" evidence="14">
    <location>
        <begin position="544"/>
        <end position="592"/>
    </location>
</feature>
<evidence type="ECO:0000256" key="6">
    <source>
        <dbReference type="ARBA" id="ARBA00022692"/>
    </source>
</evidence>
<evidence type="ECO:0000256" key="1">
    <source>
        <dbReference type="ARBA" id="ARBA00000900"/>
    </source>
</evidence>
<dbReference type="CDD" id="cd16702">
    <property type="entry name" value="RING_CH-C4HC3_MARCH6"/>
    <property type="match status" value="1"/>
</dbReference>
<keyword evidence="10" id="KW-0862">Zinc</keyword>
<evidence type="ECO:0000259" key="16">
    <source>
        <dbReference type="PROSITE" id="PS50089"/>
    </source>
</evidence>
<evidence type="ECO:0000256" key="13">
    <source>
        <dbReference type="PROSITE-ProRule" id="PRU00175"/>
    </source>
</evidence>
<protein>
    <recommendedName>
        <fullName evidence="4">RING-type E3 ubiquitin transferase</fullName>
        <ecNumber evidence="4">2.3.2.27</ecNumber>
    </recommendedName>
</protein>
<evidence type="ECO:0000256" key="9">
    <source>
        <dbReference type="ARBA" id="ARBA00022786"/>
    </source>
</evidence>
<evidence type="ECO:0000256" key="8">
    <source>
        <dbReference type="ARBA" id="ARBA00022771"/>
    </source>
</evidence>
<feature type="region of interest" description="Disordered" evidence="14">
    <location>
        <begin position="1"/>
        <end position="29"/>
    </location>
</feature>
<keyword evidence="19" id="KW-1185">Reference proteome</keyword>
<organism evidence="18 19">
    <name type="scientific">Heterodermia speciosa</name>
    <dbReference type="NCBI Taxonomy" id="116794"/>
    <lineage>
        <taxon>Eukaryota</taxon>
        <taxon>Fungi</taxon>
        <taxon>Dikarya</taxon>
        <taxon>Ascomycota</taxon>
        <taxon>Pezizomycotina</taxon>
        <taxon>Lecanoromycetes</taxon>
        <taxon>OSLEUM clade</taxon>
        <taxon>Lecanoromycetidae</taxon>
        <taxon>Caliciales</taxon>
        <taxon>Physciaceae</taxon>
        <taxon>Heterodermia</taxon>
    </lineage>
</organism>
<dbReference type="InterPro" id="IPR057211">
    <property type="entry name" value="DUF7889"/>
</dbReference>
<dbReference type="InterPro" id="IPR013083">
    <property type="entry name" value="Znf_RING/FYVE/PHD"/>
</dbReference>
<dbReference type="Pfam" id="PF12906">
    <property type="entry name" value="RINGv"/>
    <property type="match status" value="1"/>
</dbReference>
<evidence type="ECO:0000256" key="10">
    <source>
        <dbReference type="ARBA" id="ARBA00022833"/>
    </source>
</evidence>
<feature type="transmembrane region" description="Helical" evidence="15">
    <location>
        <begin position="890"/>
        <end position="908"/>
    </location>
</feature>
<reference evidence="18" key="1">
    <citation type="submission" date="2021-03" db="EMBL/GenBank/DDBJ databases">
        <authorList>
            <person name="Tagirdzhanova G."/>
        </authorList>
    </citation>
    <scope>NUCLEOTIDE SEQUENCE</scope>
</reference>
<evidence type="ECO:0000256" key="4">
    <source>
        <dbReference type="ARBA" id="ARBA00012483"/>
    </source>
</evidence>
<dbReference type="PROSITE" id="PS50089">
    <property type="entry name" value="ZF_RING_2"/>
    <property type="match status" value="1"/>
</dbReference>
<evidence type="ECO:0000259" key="17">
    <source>
        <dbReference type="PROSITE" id="PS51292"/>
    </source>
</evidence>
<keyword evidence="5" id="KW-0808">Transferase</keyword>